<sequence length="456" mass="53141">MLNFANQLKDGLHRIVPVVCDDMFEYVESPNDVPIPIREFICCCLGLDSNSSLYKTINKSFYYGISLYESKDGDISRPVYDKIQKAVDEGKIKIKDCVREFLLKGEFPLIITTFPFSIIEKYIEEYTKTEVCRINFEIDSRNDIPLVFERHKHIVYHIFGGDRADRWVYNEQTLLKYMYALQGTDVGAKNLVSYICPGDKEMRTLLVMGSVLPDWLFRFLVYPIYKGNLKRAGGFWISSQNTAQELTAFLKRNGYRFPDKKESIPNVLHQIVDSRVVNRENKNTKQYRIFVSYKRNANDKRLVRLIEMLKMYGLVWVDLEKVADGGNKYWRNIKEAIRLCDKFVPLVTEKYKKEFAENQLDFEQFIQANPCTNEDDNNANDNNQVESLKPIMREAYYAMSFKKNVCPIVLSTDSEELGNIEQLASDGILPKDMFSETNILLYNDNCPTELNIKFND</sequence>
<gene>
    <name evidence="1" type="ORF">FYJ72_08975</name>
</gene>
<dbReference type="SUPFAM" id="SSF52200">
    <property type="entry name" value="Toll/Interleukin receptor TIR domain"/>
    <property type="match status" value="1"/>
</dbReference>
<organism evidence="1 2">
    <name type="scientific">Segatella copri</name>
    <dbReference type="NCBI Taxonomy" id="165179"/>
    <lineage>
        <taxon>Bacteria</taxon>
        <taxon>Pseudomonadati</taxon>
        <taxon>Bacteroidota</taxon>
        <taxon>Bacteroidia</taxon>
        <taxon>Bacteroidales</taxon>
        <taxon>Prevotellaceae</taxon>
        <taxon>Segatella</taxon>
    </lineage>
</organism>
<reference evidence="1 2" key="1">
    <citation type="submission" date="2019-08" db="EMBL/GenBank/DDBJ databases">
        <title>In-depth cultivation of the pig gut microbiome towards novel bacterial diversity and tailored functional studies.</title>
        <authorList>
            <person name="Wylensek D."/>
            <person name="Hitch T.C.A."/>
            <person name="Clavel T."/>
        </authorList>
    </citation>
    <scope>NUCLEOTIDE SEQUENCE [LARGE SCALE GENOMIC DNA]</scope>
    <source>
        <strain evidence="1 2">LKV-178-WT-2C</strain>
    </source>
</reference>
<name>A0A6I2U238_9BACT</name>
<dbReference type="Proteomes" id="UP000450161">
    <property type="component" value="Unassembled WGS sequence"/>
</dbReference>
<accession>A0A6I2U238</accession>
<comment type="caution">
    <text evidence="1">The sequence shown here is derived from an EMBL/GenBank/DDBJ whole genome shotgun (WGS) entry which is preliminary data.</text>
</comment>
<dbReference type="InterPro" id="IPR035897">
    <property type="entry name" value="Toll_tir_struct_dom_sf"/>
</dbReference>
<dbReference type="Gene3D" id="3.40.50.10140">
    <property type="entry name" value="Toll/interleukin-1 receptor homology (TIR) domain"/>
    <property type="match status" value="1"/>
</dbReference>
<protein>
    <submittedName>
        <fullName evidence="1">Uncharacterized protein</fullName>
    </submittedName>
</protein>
<dbReference type="AlphaFoldDB" id="A0A6I2U238"/>
<evidence type="ECO:0000313" key="2">
    <source>
        <dbReference type="Proteomes" id="UP000450161"/>
    </source>
</evidence>
<proteinExistence type="predicted"/>
<dbReference type="EMBL" id="VUNF01000015">
    <property type="protein sequence ID" value="MST77809.1"/>
    <property type="molecule type" value="Genomic_DNA"/>
</dbReference>
<dbReference type="RefSeq" id="WP_154481273.1">
    <property type="nucleotide sequence ID" value="NZ_VUNF01000015.1"/>
</dbReference>
<evidence type="ECO:0000313" key="1">
    <source>
        <dbReference type="EMBL" id="MST77809.1"/>
    </source>
</evidence>